<organism evidence="1">
    <name type="scientific">Graphocephala atropunctata</name>
    <dbReference type="NCBI Taxonomy" id="36148"/>
    <lineage>
        <taxon>Eukaryota</taxon>
        <taxon>Metazoa</taxon>
        <taxon>Ecdysozoa</taxon>
        <taxon>Arthropoda</taxon>
        <taxon>Hexapoda</taxon>
        <taxon>Insecta</taxon>
        <taxon>Pterygota</taxon>
        <taxon>Neoptera</taxon>
        <taxon>Paraneoptera</taxon>
        <taxon>Hemiptera</taxon>
        <taxon>Auchenorrhyncha</taxon>
        <taxon>Membracoidea</taxon>
        <taxon>Cicadellidae</taxon>
        <taxon>Cicadellinae</taxon>
        <taxon>Cicadellini</taxon>
        <taxon>Graphocephala</taxon>
    </lineage>
</organism>
<name>A0A1B6LN97_9HEMI</name>
<dbReference type="SUPFAM" id="SSF52266">
    <property type="entry name" value="SGNH hydrolase"/>
    <property type="match status" value="1"/>
</dbReference>
<feature type="non-terminal residue" evidence="1">
    <location>
        <position position="223"/>
    </location>
</feature>
<gene>
    <name evidence="1" type="ORF">g.4744</name>
</gene>
<feature type="non-terminal residue" evidence="1">
    <location>
        <position position="1"/>
    </location>
</feature>
<dbReference type="InterPro" id="IPR036514">
    <property type="entry name" value="SGNH_hydro_sf"/>
</dbReference>
<proteinExistence type="predicted"/>
<dbReference type="Gene3D" id="3.40.50.1110">
    <property type="entry name" value="SGNH hydrolase"/>
    <property type="match status" value="1"/>
</dbReference>
<dbReference type="AlphaFoldDB" id="A0A1B6LN97"/>
<reference evidence="1" key="1">
    <citation type="submission" date="2015-11" db="EMBL/GenBank/DDBJ databases">
        <title>De novo transcriptome assembly of four potential Pierce s Disease insect vectors from Arizona vineyards.</title>
        <authorList>
            <person name="Tassone E.E."/>
        </authorList>
    </citation>
    <scope>NUCLEOTIDE SEQUENCE</scope>
</reference>
<evidence type="ECO:0000313" key="1">
    <source>
        <dbReference type="EMBL" id="JAT25173.1"/>
    </source>
</evidence>
<accession>A0A1B6LN97</accession>
<protein>
    <submittedName>
        <fullName evidence="1">Uncharacterized protein</fullName>
    </submittedName>
</protein>
<dbReference type="EMBL" id="GEBQ01014804">
    <property type="protein sequence ID" value="JAT25173.1"/>
    <property type="molecule type" value="Transcribed_RNA"/>
</dbReference>
<sequence length="223" mass="25698">NIEQLKSYGKNDWIVFMGGSNNLANQNGDSEKVSNTVINTLENQIKNSQQTNLIISTVPYRYDLHNENQRHDLVADTNTKIRQLASKYNNTRLLDLHLLERYYHTKQGFHINRKGKKYISRLIHKEIIKTTVNRHISNSYQDHKSNMSTETNIKVLEQDMTVTLKEFRNNSSVAFAHCISGDFGHERQMTAGVAVKFRKEFGKPAIWDCVSDHLAYQKISNGA</sequence>